<organism evidence="1 2">
    <name type="scientific">Saccharothrix ecbatanensis</name>
    <dbReference type="NCBI Taxonomy" id="1105145"/>
    <lineage>
        <taxon>Bacteria</taxon>
        <taxon>Bacillati</taxon>
        <taxon>Actinomycetota</taxon>
        <taxon>Actinomycetes</taxon>
        <taxon>Pseudonocardiales</taxon>
        <taxon>Pseudonocardiaceae</taxon>
        <taxon>Saccharothrix</taxon>
    </lineage>
</organism>
<reference evidence="1 2" key="1">
    <citation type="submission" date="2020-08" db="EMBL/GenBank/DDBJ databases">
        <title>Sequencing the genomes of 1000 actinobacteria strains.</title>
        <authorList>
            <person name="Klenk H.-P."/>
        </authorList>
    </citation>
    <scope>NUCLEOTIDE SEQUENCE [LARGE SCALE GENOMIC DNA]</scope>
    <source>
        <strain evidence="1 2">DSM 45486</strain>
    </source>
</reference>
<dbReference type="EMBL" id="JACHMO010000001">
    <property type="protein sequence ID" value="MBB5808953.1"/>
    <property type="molecule type" value="Genomic_DNA"/>
</dbReference>
<protein>
    <submittedName>
        <fullName evidence="1">Uncharacterized protein</fullName>
    </submittedName>
</protein>
<dbReference type="AlphaFoldDB" id="A0A7W9HUZ6"/>
<dbReference type="RefSeq" id="WP_184928781.1">
    <property type="nucleotide sequence ID" value="NZ_JACHMO010000001.1"/>
</dbReference>
<comment type="caution">
    <text evidence="1">The sequence shown here is derived from an EMBL/GenBank/DDBJ whole genome shotgun (WGS) entry which is preliminary data.</text>
</comment>
<evidence type="ECO:0000313" key="2">
    <source>
        <dbReference type="Proteomes" id="UP000552097"/>
    </source>
</evidence>
<dbReference type="Proteomes" id="UP000552097">
    <property type="component" value="Unassembled WGS sequence"/>
</dbReference>
<gene>
    <name evidence="1" type="ORF">F4560_008721</name>
</gene>
<proteinExistence type="predicted"/>
<sequence length="91" mass="10364">MTTYFSALSAVMAHDFRKPEDTAPPAARADWWFERADLLSVLGRKTEDPFEWERVQNFVEEAESEAKRLVDLVPVTPWPVQSRDVDLGAVA</sequence>
<evidence type="ECO:0000313" key="1">
    <source>
        <dbReference type="EMBL" id="MBB5808953.1"/>
    </source>
</evidence>
<name>A0A7W9HUZ6_9PSEU</name>
<accession>A0A7W9HUZ6</accession>
<keyword evidence="2" id="KW-1185">Reference proteome</keyword>